<dbReference type="InterPro" id="IPR041698">
    <property type="entry name" value="Methyltransf_25"/>
</dbReference>
<dbReference type="CDD" id="cd02440">
    <property type="entry name" value="AdoMet_MTases"/>
    <property type="match status" value="1"/>
</dbReference>
<dbReference type="GO" id="GO:0032259">
    <property type="term" value="P:methylation"/>
    <property type="evidence" value="ECO:0007669"/>
    <property type="project" value="UniProtKB-KW"/>
</dbReference>
<comment type="catalytic activity">
    <reaction evidence="5">
        <text>phosphoethanolamine + S-adenosyl-L-methionine = N-methylethanolamine phosphate + S-adenosyl-L-homocysteine + H(+)</text>
        <dbReference type="Rhea" id="RHEA:20365"/>
        <dbReference type="ChEBI" id="CHEBI:15378"/>
        <dbReference type="ChEBI" id="CHEBI:57781"/>
        <dbReference type="ChEBI" id="CHEBI:57856"/>
        <dbReference type="ChEBI" id="CHEBI:58190"/>
        <dbReference type="ChEBI" id="CHEBI:59789"/>
        <dbReference type="EC" id="2.1.1.103"/>
    </reaction>
    <physiologicalReaction direction="left-to-right" evidence="5">
        <dbReference type="Rhea" id="RHEA:20366"/>
    </physiologicalReaction>
</comment>
<dbReference type="Gene3D" id="3.40.50.150">
    <property type="entry name" value="Vaccinia Virus protein VP39"/>
    <property type="match status" value="1"/>
</dbReference>
<organism evidence="7 8">
    <name type="scientific">Heyndrickxia camelliae</name>
    <dbReference type="NCBI Taxonomy" id="1707093"/>
    <lineage>
        <taxon>Bacteria</taxon>
        <taxon>Bacillati</taxon>
        <taxon>Bacillota</taxon>
        <taxon>Bacilli</taxon>
        <taxon>Bacillales</taxon>
        <taxon>Bacillaceae</taxon>
        <taxon>Heyndrickxia</taxon>
    </lineage>
</organism>
<dbReference type="GO" id="GO:0000234">
    <property type="term" value="F:phosphoethanolamine N-methyltransferase activity"/>
    <property type="evidence" value="ECO:0007669"/>
    <property type="project" value="UniProtKB-EC"/>
</dbReference>
<dbReference type="EMBL" id="PIQO01000020">
    <property type="protein sequence ID" value="PKR83296.1"/>
    <property type="molecule type" value="Genomic_DNA"/>
</dbReference>
<evidence type="ECO:0000256" key="4">
    <source>
        <dbReference type="ARBA" id="ARBA00025707"/>
    </source>
</evidence>
<dbReference type="AlphaFoldDB" id="A0A2N3LFA4"/>
<comment type="caution">
    <text evidence="7">The sequence shown here is derived from an EMBL/GenBank/DDBJ whole genome shotgun (WGS) entry which is preliminary data.</text>
</comment>
<evidence type="ECO:0000259" key="6">
    <source>
        <dbReference type="Pfam" id="PF13649"/>
    </source>
</evidence>
<dbReference type="OrthoDB" id="43862at2"/>
<evidence type="ECO:0000256" key="5">
    <source>
        <dbReference type="ARBA" id="ARBA00047622"/>
    </source>
</evidence>
<dbReference type="SUPFAM" id="SSF53335">
    <property type="entry name" value="S-adenosyl-L-methionine-dependent methyltransferases"/>
    <property type="match status" value="1"/>
</dbReference>
<proteinExistence type="predicted"/>
<evidence type="ECO:0000256" key="1">
    <source>
        <dbReference type="ARBA" id="ARBA00005189"/>
    </source>
</evidence>
<reference evidence="7 8" key="1">
    <citation type="submission" date="2017-11" db="EMBL/GenBank/DDBJ databases">
        <title>Bacillus camelliae sp. nov., isolated from pu'er tea.</title>
        <authorList>
            <person name="Niu L."/>
        </authorList>
    </citation>
    <scope>NUCLEOTIDE SEQUENCE [LARGE SCALE GENOMIC DNA]</scope>
    <source>
        <strain evidence="7 8">7578-1</strain>
    </source>
</reference>
<dbReference type="InterPro" id="IPR029063">
    <property type="entry name" value="SAM-dependent_MTases_sf"/>
</dbReference>
<keyword evidence="3 7" id="KW-0808">Transferase</keyword>
<feature type="domain" description="Methyltransferase" evidence="6">
    <location>
        <begin position="40"/>
        <end position="132"/>
    </location>
</feature>
<keyword evidence="2 7" id="KW-0489">Methyltransferase</keyword>
<keyword evidence="8" id="KW-1185">Reference proteome</keyword>
<evidence type="ECO:0000256" key="3">
    <source>
        <dbReference type="ARBA" id="ARBA00022679"/>
    </source>
</evidence>
<comment type="pathway">
    <text evidence="1">Lipid metabolism.</text>
</comment>
<dbReference type="PANTHER" id="PTHR44307:SF2">
    <property type="entry name" value="PHOSPHOETHANOLAMINE METHYLTRANSFERASE ISOFORM X1"/>
    <property type="match status" value="1"/>
</dbReference>
<evidence type="ECO:0000256" key="2">
    <source>
        <dbReference type="ARBA" id="ARBA00022603"/>
    </source>
</evidence>
<sequence>MKSTYQDALASYGIGGAHPGGLHLTKQILQNENISPNTTILDAGCGTGQTSAFLAMEYNCQVTAIDHHLVMVEKAKQRFAREKLSISVTQGSIEDIPFPDQSFDIVVAESVTAFTNIQKTLHEYYRVLKPHGILIDIDMTAEEQLSDEEKFHICTVYGMDNVLTEQEWIQQMSSAGLYPVHILAGSSISNHLQQPQPMHDPEFHMSPNVTPDLVAILIAHNELTNLYGHLLGYRVFRAQKLDN</sequence>
<gene>
    <name evidence="7" type="ORF">CWO92_20060</name>
</gene>
<evidence type="ECO:0000313" key="7">
    <source>
        <dbReference type="EMBL" id="PKR83296.1"/>
    </source>
</evidence>
<accession>A0A2N3LFA4</accession>
<protein>
    <submittedName>
        <fullName evidence="7">Class I SAM-dependent methyltransferase</fullName>
    </submittedName>
</protein>
<dbReference type="Proteomes" id="UP000233440">
    <property type="component" value="Unassembled WGS sequence"/>
</dbReference>
<name>A0A2N3LFA4_9BACI</name>
<comment type="pathway">
    <text evidence="4">Phospholipid metabolism.</text>
</comment>
<dbReference type="PANTHER" id="PTHR44307">
    <property type="entry name" value="PHOSPHOETHANOLAMINE METHYLTRANSFERASE"/>
    <property type="match status" value="1"/>
</dbReference>
<dbReference type="RefSeq" id="WP_101355991.1">
    <property type="nucleotide sequence ID" value="NZ_PIQO01000020.1"/>
</dbReference>
<evidence type="ECO:0000313" key="8">
    <source>
        <dbReference type="Proteomes" id="UP000233440"/>
    </source>
</evidence>
<dbReference type="Pfam" id="PF13649">
    <property type="entry name" value="Methyltransf_25"/>
    <property type="match status" value="1"/>
</dbReference>